<dbReference type="SUPFAM" id="SSF48403">
    <property type="entry name" value="Ankyrin repeat"/>
    <property type="match status" value="2"/>
</dbReference>
<evidence type="ECO:0000256" key="2">
    <source>
        <dbReference type="ARBA" id="ARBA00023043"/>
    </source>
</evidence>
<dbReference type="Gene3D" id="1.25.40.20">
    <property type="entry name" value="Ankyrin repeat-containing domain"/>
    <property type="match status" value="2"/>
</dbReference>
<feature type="repeat" description="ANK" evidence="3">
    <location>
        <begin position="367"/>
        <end position="392"/>
    </location>
</feature>
<keyword evidence="2 3" id="KW-0040">ANK repeat</keyword>
<evidence type="ECO:0000256" key="1">
    <source>
        <dbReference type="ARBA" id="ARBA00022737"/>
    </source>
</evidence>
<dbReference type="Pfam" id="PF12796">
    <property type="entry name" value="Ank_2"/>
    <property type="match status" value="1"/>
</dbReference>
<evidence type="ECO:0000313" key="4">
    <source>
        <dbReference type="EMBL" id="CAF0916167.1"/>
    </source>
</evidence>
<protein>
    <submittedName>
        <fullName evidence="4">Uncharacterized protein</fullName>
    </submittedName>
</protein>
<dbReference type="Proteomes" id="UP000663852">
    <property type="component" value="Unassembled WGS sequence"/>
</dbReference>
<organism evidence="4 5">
    <name type="scientific">Adineta ricciae</name>
    <name type="common">Rotifer</name>
    <dbReference type="NCBI Taxonomy" id="249248"/>
    <lineage>
        <taxon>Eukaryota</taxon>
        <taxon>Metazoa</taxon>
        <taxon>Spiralia</taxon>
        <taxon>Gnathifera</taxon>
        <taxon>Rotifera</taxon>
        <taxon>Eurotatoria</taxon>
        <taxon>Bdelloidea</taxon>
        <taxon>Adinetida</taxon>
        <taxon>Adinetidae</taxon>
        <taxon>Adineta</taxon>
    </lineage>
</organism>
<sequence length="792" mass="91187">MMNCVVNARTSLYLPKNIASSKADLDTNDYYFDYTKNSLDCKLLTKNPYHSYFKQLYPSSINPHELTHDMLHVIKSYTDSQSNECYMKTNLNLLSANFDDIDWTYVNKLRSLIRGLIQTDIKHMYYRGLTLSDREIQYYLDRRNGYYYTNSFTSVTVDRLLVYSGNAVMMFATYYRQSCLFVYSHAIIDQGNIKALKTHLSTVQNPEIYFNQVYDKPSKQKCTPLMIACLKRYTDMIRIILSYFQVDLEVLNDIELMENDHDAWTFHNVTVLWAAAAINNFEIVKLLVENGAKINHTTITNSTALRCACCNGNLEMVRYLVDHGADTHITKIHNETNLIASVFNDDLIMTTYLVDVLGYDINQYTDDGRSPLYVAVDRESYDQVLFLLSRGARNFQAVDNQLSPIMLAADKRLPDYVNAIAPHCSLLEQIEAEELLGSAYACGEQGSVDLDKCLRYLHQAMQHRLEFDLPKTIHPSTNDIFCHRLECQTIDELHALQTNHNNIYSEALLVRERLLGVKNAKYLQSLRYRGAALADNAQHYDGVMLWLYELELRRHHSIPMDRDELRQWASIFSDMIYISTIIPISAWQTVTSVIVEELNHATTDFDFHLYTLLYLITVASQMLSKTKLSTRDQKVLQKDIHSIVQRQFVSQSNGSTLLHMSLNSTSSANDYFIDRNCRYPSFDTARLLLRCGADANAMDAVRDTPLHVFVSNANTFNDGTIELLHSAHAHMDCVNALGETPMDVVLNSTTRQLLKLKINLSLKCFCARFIQRNRIPYHDKIHTSLIEFVEKH</sequence>
<dbReference type="EMBL" id="CAJNOJ010000036">
    <property type="protein sequence ID" value="CAF0916167.1"/>
    <property type="molecule type" value="Genomic_DNA"/>
</dbReference>
<evidence type="ECO:0000256" key="3">
    <source>
        <dbReference type="PROSITE-ProRule" id="PRU00023"/>
    </source>
</evidence>
<feature type="repeat" description="ANK" evidence="3">
    <location>
        <begin position="267"/>
        <end position="299"/>
    </location>
</feature>
<dbReference type="PANTHER" id="PTHR24198:SF165">
    <property type="entry name" value="ANKYRIN REPEAT-CONTAINING PROTEIN-RELATED"/>
    <property type="match status" value="1"/>
</dbReference>
<reference evidence="4" key="1">
    <citation type="submission" date="2021-02" db="EMBL/GenBank/DDBJ databases">
        <authorList>
            <person name="Nowell W R."/>
        </authorList>
    </citation>
    <scope>NUCLEOTIDE SEQUENCE</scope>
</reference>
<dbReference type="SMART" id="SM00248">
    <property type="entry name" value="ANK"/>
    <property type="match status" value="8"/>
</dbReference>
<dbReference type="PANTHER" id="PTHR24198">
    <property type="entry name" value="ANKYRIN REPEAT AND PROTEIN KINASE DOMAIN-CONTAINING PROTEIN"/>
    <property type="match status" value="1"/>
</dbReference>
<dbReference type="OrthoDB" id="4429489at2759"/>
<evidence type="ECO:0000313" key="5">
    <source>
        <dbReference type="Proteomes" id="UP000663852"/>
    </source>
</evidence>
<name>A0A814ARA1_ADIRI</name>
<comment type="caution">
    <text evidence="4">The sequence shown here is derived from an EMBL/GenBank/DDBJ whole genome shotgun (WGS) entry which is preliminary data.</text>
</comment>
<dbReference type="PROSITE" id="PS50297">
    <property type="entry name" value="ANK_REP_REGION"/>
    <property type="match status" value="3"/>
</dbReference>
<feature type="repeat" description="ANK" evidence="3">
    <location>
        <begin position="300"/>
        <end position="332"/>
    </location>
</feature>
<accession>A0A814ARA1</accession>
<dbReference type="PROSITE" id="PS50088">
    <property type="entry name" value="ANK_REPEAT"/>
    <property type="match status" value="3"/>
</dbReference>
<dbReference type="AlphaFoldDB" id="A0A814ARA1"/>
<proteinExistence type="predicted"/>
<dbReference type="InterPro" id="IPR002110">
    <property type="entry name" value="Ankyrin_rpt"/>
</dbReference>
<dbReference type="InterPro" id="IPR036770">
    <property type="entry name" value="Ankyrin_rpt-contain_sf"/>
</dbReference>
<keyword evidence="1" id="KW-0677">Repeat</keyword>
<gene>
    <name evidence="4" type="ORF">EDS130_LOCUS10531</name>
</gene>